<evidence type="ECO:0000256" key="11">
    <source>
        <dbReference type="SAM" id="MobiDB-lite"/>
    </source>
</evidence>
<keyword evidence="8" id="KW-0379">Hydroxylation</keyword>
<reference evidence="13 14" key="1">
    <citation type="journal article" date="2019" name="Genome Biol. Evol.">
        <title>Insights into the evolution of the New World diploid cottons (Gossypium, subgenus Houzingenia) based on genome sequencing.</title>
        <authorList>
            <person name="Grover C.E."/>
            <person name="Arick M.A. 2nd"/>
            <person name="Thrash A."/>
            <person name="Conover J.L."/>
            <person name="Sanders W.S."/>
            <person name="Peterson D.G."/>
            <person name="Frelichowski J.E."/>
            <person name="Scheffler J.A."/>
            <person name="Scheffler B.E."/>
            <person name="Wendel J.F."/>
        </authorList>
    </citation>
    <scope>NUCLEOTIDE SEQUENCE [LARGE SCALE GENOMIC DNA]</scope>
    <source>
        <strain evidence="13">27</strain>
        <tissue evidence="13">Leaf</tissue>
    </source>
</reference>
<evidence type="ECO:0000256" key="7">
    <source>
        <dbReference type="ARBA" id="ARBA00023180"/>
    </source>
</evidence>
<evidence type="ECO:0000256" key="1">
    <source>
        <dbReference type="ARBA" id="ARBA00004191"/>
    </source>
</evidence>
<feature type="compositionally biased region" description="Pro residues" evidence="11">
    <location>
        <begin position="421"/>
        <end position="434"/>
    </location>
</feature>
<feature type="compositionally biased region" description="Basic and acidic residues" evidence="11">
    <location>
        <begin position="457"/>
        <end position="469"/>
    </location>
</feature>
<evidence type="ECO:0000256" key="5">
    <source>
        <dbReference type="ARBA" id="ARBA00022729"/>
    </source>
</evidence>
<evidence type="ECO:0000256" key="3">
    <source>
        <dbReference type="ARBA" id="ARBA00022525"/>
    </source>
</evidence>
<keyword evidence="7" id="KW-0325">Glycoprotein</keyword>
<dbReference type="SUPFAM" id="SSF52058">
    <property type="entry name" value="L domain-like"/>
    <property type="match status" value="1"/>
</dbReference>
<keyword evidence="9" id="KW-0961">Cell wall biogenesis/degradation</keyword>
<feature type="compositionally biased region" description="Pro residues" evidence="11">
    <location>
        <begin position="470"/>
        <end position="521"/>
    </location>
</feature>
<comment type="subcellular location">
    <subcellularLocation>
        <location evidence="1">Secreted</location>
        <location evidence="1">Cell wall</location>
    </subcellularLocation>
</comment>
<feature type="compositionally biased region" description="Pro residues" evidence="11">
    <location>
        <begin position="537"/>
        <end position="546"/>
    </location>
</feature>
<dbReference type="Pfam" id="PF00560">
    <property type="entry name" value="LRR_1"/>
    <property type="match status" value="2"/>
</dbReference>
<dbReference type="EMBL" id="JABFAC010000012">
    <property type="protein sequence ID" value="MBA0631045.1"/>
    <property type="molecule type" value="Genomic_DNA"/>
</dbReference>
<dbReference type="InterPro" id="IPR001611">
    <property type="entry name" value="Leu-rich_rpt"/>
</dbReference>
<dbReference type="InterPro" id="IPR032675">
    <property type="entry name" value="LRR_dom_sf"/>
</dbReference>
<evidence type="ECO:0000256" key="8">
    <source>
        <dbReference type="ARBA" id="ARBA00023278"/>
    </source>
</evidence>
<accession>A0A7J8SZ19</accession>
<protein>
    <recommendedName>
        <fullName evidence="10">Cell wall hydroxyproline-rich glycoprotein</fullName>
    </recommendedName>
</protein>
<dbReference type="InterPro" id="IPR051582">
    <property type="entry name" value="LRR_extensin-like_regulator"/>
</dbReference>
<dbReference type="GO" id="GO:0071555">
    <property type="term" value="P:cell wall organization"/>
    <property type="evidence" value="ECO:0007669"/>
    <property type="project" value="UniProtKB-KW"/>
</dbReference>
<keyword evidence="2" id="KW-0134">Cell wall</keyword>
<dbReference type="AlphaFoldDB" id="A0A7J8SZ19"/>
<feature type="domain" description="Leucine-rich repeat-containing N-terminal plant-type" evidence="12">
    <location>
        <begin position="86"/>
        <end position="118"/>
    </location>
</feature>
<sequence length="546" mass="60089">MSLIDNPMYKLQRLQAFGCFLLFSSLFSLLPTSTTFALTDAEAAYIARRQLKTLPPNDELPPEVEYEVKVSLTFSNQRLKKAYIGLQALKKAIYSDPMNKTGDWVGSNVCNYTGVFCSEALDDKSLTVVSGVDLNHADIAAHFPAEMGYMTDLALIHINSNRFCGIVPKTMSRLKLMYEFDISNNRFVGPFPEVALSWPTIRFLDLRYNNFEGSIPPELFEKNLDALFLNNNRFKSTVPKAIGKSTVSVVTFANNKFEGCIPHSIGKMSNLNEIIFMNNNLVGCFPEEVGMLTNVTIFDASSNAFTGSLPESLTGMKSIESLDLSHNKLTGTVPENVCKLPKLSNFTFSRNYFQNEPNACQVPSKKDIVFDDTYNCLPGRPKQRSTKECQPVISQLVDCSKDKCAGGGGRSPHKPKHKPKPNPGPQPPKQPHPPTPEHHHPPPSPPKESPKTPIKQAGKEEVSPLERSRPPAPPIHPPPVSSPPPVHSPPPPVKPPPAPVYSPSPPVHSPPPPVKSPPPRPTEGIHLPPNLGFQYSSPPPPMFPGY</sequence>
<keyword evidence="4" id="KW-0433">Leucine-rich repeat</keyword>
<organism evidence="13 14">
    <name type="scientific">Gossypium davidsonii</name>
    <name type="common">Davidson's cotton</name>
    <name type="synonym">Gossypium klotzschianum subsp. davidsonii</name>
    <dbReference type="NCBI Taxonomy" id="34287"/>
    <lineage>
        <taxon>Eukaryota</taxon>
        <taxon>Viridiplantae</taxon>
        <taxon>Streptophyta</taxon>
        <taxon>Embryophyta</taxon>
        <taxon>Tracheophyta</taxon>
        <taxon>Spermatophyta</taxon>
        <taxon>Magnoliopsida</taxon>
        <taxon>eudicotyledons</taxon>
        <taxon>Gunneridae</taxon>
        <taxon>Pentapetalae</taxon>
        <taxon>rosids</taxon>
        <taxon>malvids</taxon>
        <taxon>Malvales</taxon>
        <taxon>Malvaceae</taxon>
        <taxon>Malvoideae</taxon>
        <taxon>Gossypium</taxon>
    </lineage>
</organism>
<dbReference type="PANTHER" id="PTHR32093">
    <property type="entry name" value="LEUCINE-RICH REPEAT EXTENSIN-LIKE PROTEIN 3-RELATED"/>
    <property type="match status" value="1"/>
</dbReference>
<evidence type="ECO:0000256" key="4">
    <source>
        <dbReference type="ARBA" id="ARBA00022614"/>
    </source>
</evidence>
<dbReference type="Gene3D" id="3.80.10.10">
    <property type="entry name" value="Ribonuclease Inhibitor"/>
    <property type="match status" value="2"/>
</dbReference>
<dbReference type="Pfam" id="PF08263">
    <property type="entry name" value="LRRNT_2"/>
    <property type="match status" value="1"/>
</dbReference>
<keyword evidence="6" id="KW-0677">Repeat</keyword>
<evidence type="ECO:0000256" key="9">
    <source>
        <dbReference type="ARBA" id="ARBA00023316"/>
    </source>
</evidence>
<feature type="compositionally biased region" description="Basic residues" evidence="11">
    <location>
        <begin position="411"/>
        <end position="420"/>
    </location>
</feature>
<proteinExistence type="predicted"/>
<evidence type="ECO:0000256" key="6">
    <source>
        <dbReference type="ARBA" id="ARBA00022737"/>
    </source>
</evidence>
<dbReference type="Proteomes" id="UP000593561">
    <property type="component" value="Unassembled WGS sequence"/>
</dbReference>
<comment type="caution">
    <text evidence="13">The sequence shown here is derived from an EMBL/GenBank/DDBJ whole genome shotgun (WGS) entry which is preliminary data.</text>
</comment>
<keyword evidence="14" id="KW-1185">Reference proteome</keyword>
<keyword evidence="3" id="KW-0964">Secreted</keyword>
<dbReference type="InterPro" id="IPR013210">
    <property type="entry name" value="LRR_N_plant-typ"/>
</dbReference>
<evidence type="ECO:0000313" key="14">
    <source>
        <dbReference type="Proteomes" id="UP000593561"/>
    </source>
</evidence>
<gene>
    <name evidence="13" type="ORF">Godav_003080</name>
</gene>
<keyword evidence="5" id="KW-0732">Signal</keyword>
<dbReference type="FunFam" id="3.80.10.10:FF:000224">
    <property type="entry name" value="Leucine-rich repeat extensin-like protein 1"/>
    <property type="match status" value="1"/>
</dbReference>
<evidence type="ECO:0000256" key="2">
    <source>
        <dbReference type="ARBA" id="ARBA00022512"/>
    </source>
</evidence>
<dbReference type="FunFam" id="3.80.10.10:FF:000383">
    <property type="entry name" value="Leucine-rich repeat receptor protein kinase EMS1"/>
    <property type="match status" value="1"/>
</dbReference>
<evidence type="ECO:0000259" key="12">
    <source>
        <dbReference type="Pfam" id="PF08263"/>
    </source>
</evidence>
<dbReference type="PANTHER" id="PTHR32093:SF124">
    <property type="entry name" value="POLLEN-SPECIFIC LEUCINE-RICH REPEAT EXTENSIN-LIKE PROTEIN 1"/>
    <property type="match status" value="1"/>
</dbReference>
<feature type="region of interest" description="Disordered" evidence="11">
    <location>
        <begin position="400"/>
        <end position="546"/>
    </location>
</feature>
<evidence type="ECO:0000313" key="13">
    <source>
        <dbReference type="EMBL" id="MBA0631045.1"/>
    </source>
</evidence>
<evidence type="ECO:0000256" key="10">
    <source>
        <dbReference type="ARBA" id="ARBA00041871"/>
    </source>
</evidence>
<name>A0A7J8SZ19_GOSDV</name>